<dbReference type="Gene3D" id="1.10.10.10">
    <property type="entry name" value="Winged helix-like DNA-binding domain superfamily/Winged helix DNA-binding domain"/>
    <property type="match status" value="1"/>
</dbReference>
<dbReference type="Gene3D" id="3.60.15.10">
    <property type="entry name" value="Ribonuclease Z/Hydroxyacylglutathione hydrolase-like"/>
    <property type="match status" value="1"/>
</dbReference>
<feature type="domain" description="Metallo-beta-lactamase" evidence="1">
    <location>
        <begin position="22"/>
        <end position="235"/>
    </location>
</feature>
<dbReference type="CDD" id="cd07725">
    <property type="entry name" value="TTHA1429-like_MBL-fold"/>
    <property type="match status" value="1"/>
</dbReference>
<proteinExistence type="predicted"/>
<dbReference type="InterPro" id="IPR048933">
    <property type="entry name" value="B_lactamase-like_C"/>
</dbReference>
<dbReference type="AlphaFoldDB" id="B8G956"/>
<reference evidence="2" key="1">
    <citation type="submission" date="2008-12" db="EMBL/GenBank/DDBJ databases">
        <title>Complete sequence of Chloroflexus aggregans DSM 9485.</title>
        <authorList>
            <consortium name="US DOE Joint Genome Institute"/>
            <person name="Lucas S."/>
            <person name="Copeland A."/>
            <person name="Lapidus A."/>
            <person name="Glavina del Rio T."/>
            <person name="Dalin E."/>
            <person name="Tice H."/>
            <person name="Pitluck S."/>
            <person name="Foster B."/>
            <person name="Larimer F."/>
            <person name="Land M."/>
            <person name="Hauser L."/>
            <person name="Kyrpides N."/>
            <person name="Mikhailova N."/>
            <person name="Bryant D."/>
            <person name="Richardson P."/>
        </authorList>
    </citation>
    <scope>NUCLEOTIDE SEQUENCE</scope>
    <source>
        <strain evidence="2">DSM 9485</strain>
    </source>
</reference>
<dbReference type="Pfam" id="PF21221">
    <property type="entry name" value="B_lactamase-like_C"/>
    <property type="match status" value="1"/>
</dbReference>
<dbReference type="InterPro" id="IPR001279">
    <property type="entry name" value="Metallo-B-lactamas"/>
</dbReference>
<dbReference type="PANTHER" id="PTHR23131:SF4">
    <property type="entry name" value="METALLO-BETA-LACTAMASE SUPERFAMILY POTEIN"/>
    <property type="match status" value="1"/>
</dbReference>
<dbReference type="STRING" id="326427.Cagg_1439"/>
<sequence>MITALLPNLYQLRLPLPFALNHVNVYLLRDSQGWTVVDTGLHTSAAETGWQTAFAELGIAPHQIHTIVLTHFHPDHFGMAGWLHERSGARVLLAPREIALAEEVWIHRADHDDPSLRHFLRHGMPVELVKQVVGAIALLRAGTRPHPPLTPLPAGTWLTMGERRFITIHAPGHSDGQLIFYAPDDRLALVGDQVLQKITPHIGVWPESDPDPLRKYLASLRELATLDVDLALPGHGKTIAAWQERIAELQHHHQNRLEAMLRAVQDGAETAFTVAQRVFDVERFTPHEARFAIAETIAHLELLVADGMLERHDDEALVRYRPRVSFANL</sequence>
<dbReference type="SUPFAM" id="SSF56281">
    <property type="entry name" value="Metallo-hydrolase/oxidoreductase"/>
    <property type="match status" value="1"/>
</dbReference>
<evidence type="ECO:0000313" key="3">
    <source>
        <dbReference type="Proteomes" id="UP000002508"/>
    </source>
</evidence>
<dbReference type="InterPro" id="IPR036866">
    <property type="entry name" value="RibonucZ/Hydroxyglut_hydro"/>
</dbReference>
<gene>
    <name evidence="2" type="ordered locus">Cagg_1439</name>
</gene>
<dbReference type="InterPro" id="IPR036388">
    <property type="entry name" value="WH-like_DNA-bd_sf"/>
</dbReference>
<dbReference type="SMART" id="SM00849">
    <property type="entry name" value="Lactamase_B"/>
    <property type="match status" value="1"/>
</dbReference>
<dbReference type="HOGENOM" id="CLU_048478_0_2_0"/>
<dbReference type="InterPro" id="IPR050662">
    <property type="entry name" value="Sec-metab_biosynth-thioest"/>
</dbReference>
<accession>B8G956</accession>
<dbReference type="Proteomes" id="UP000002508">
    <property type="component" value="Chromosome"/>
</dbReference>
<name>B8G956_CHLAD</name>
<dbReference type="Pfam" id="PF00753">
    <property type="entry name" value="Lactamase_B"/>
    <property type="match status" value="1"/>
</dbReference>
<dbReference type="EMBL" id="CP001337">
    <property type="protein sequence ID" value="ACL24346.1"/>
    <property type="molecule type" value="Genomic_DNA"/>
</dbReference>
<protein>
    <submittedName>
        <fullName evidence="2">Beta-lactamase domain protein</fullName>
    </submittedName>
</protein>
<keyword evidence="3" id="KW-1185">Reference proteome</keyword>
<dbReference type="OrthoDB" id="9761531at2"/>
<dbReference type="RefSeq" id="WP_012616710.1">
    <property type="nucleotide sequence ID" value="NC_011831.1"/>
</dbReference>
<dbReference type="KEGG" id="cag:Cagg_1439"/>
<dbReference type="PANTHER" id="PTHR23131">
    <property type="entry name" value="ENDORIBONUCLEASE LACTB2"/>
    <property type="match status" value="1"/>
</dbReference>
<evidence type="ECO:0000259" key="1">
    <source>
        <dbReference type="SMART" id="SM00849"/>
    </source>
</evidence>
<organism evidence="2 3">
    <name type="scientific">Chloroflexus aggregans (strain MD-66 / DSM 9485)</name>
    <dbReference type="NCBI Taxonomy" id="326427"/>
    <lineage>
        <taxon>Bacteria</taxon>
        <taxon>Bacillati</taxon>
        <taxon>Chloroflexota</taxon>
        <taxon>Chloroflexia</taxon>
        <taxon>Chloroflexales</taxon>
        <taxon>Chloroflexineae</taxon>
        <taxon>Chloroflexaceae</taxon>
        <taxon>Chloroflexus</taxon>
    </lineage>
</organism>
<dbReference type="eggNOG" id="COG0491">
    <property type="taxonomic scope" value="Bacteria"/>
</dbReference>
<evidence type="ECO:0000313" key="2">
    <source>
        <dbReference type="EMBL" id="ACL24346.1"/>
    </source>
</evidence>